<dbReference type="PANTHER" id="PTHR34211">
    <property type="entry name" value="CALCINEURIN-LIKE METALLO-PHOSPHOESTERASE SUPERFAMILY PROTEIN"/>
    <property type="match status" value="1"/>
</dbReference>
<dbReference type="InterPro" id="IPR029052">
    <property type="entry name" value="Metallo-depent_PP-like"/>
</dbReference>
<accession>A0ABM7M616</accession>
<dbReference type="SUPFAM" id="SSF56300">
    <property type="entry name" value="Metallo-dependent phosphatases"/>
    <property type="match status" value="1"/>
</dbReference>
<name>A0ABM7M616_9ACTN</name>
<keyword evidence="1" id="KW-0812">Transmembrane</keyword>
<feature type="transmembrane region" description="Helical" evidence="1">
    <location>
        <begin position="463"/>
        <end position="489"/>
    </location>
</feature>
<dbReference type="Proteomes" id="UP000676967">
    <property type="component" value="Chromosome"/>
</dbReference>
<sequence>MTHGPEQAMPNPARRPRALTPQELGFTPAEPVAWLSPVQLAGTGLRVALSSIQGGYLDKRELQAAFPDDVHREVGPDGDCWIDFVADLGDGFDATYSIAYLLAQEKLTVGERELPRGQALVLGGDEVYPTPSAEGYENRLVGPYHAALPATPPGGDGPAMYALPGNHDWYDGLTAFLRLFTGTRRTGIGGWRLPQHRSYFAIELPGDWWLLALDDQDSTYIDDPQLAYFSRVATRFGPQSKVIISSASPTWVQGDDVPQVYASLDYFVRAVIEPTGAAIRLMVSGDWHHYARYSNENRDLITCGGGGAYLFPTHQLPETIEVPPAGLPSPSEREKYRLRSRFPGKRMSQAYAASIFARLPKDNPSFIAMVGALHTAMMLALSGVIQSGFGSPLQKFSLVPLCILIAVVMAGTYGFAHLSDSVLGHVRRRALGLLHGAAHLGLTALGTWAWWELPLHDWPWPWSLIAALVVYGAAAGLAATELTAVYLLIAARFNVNINELFSAQGIIDSKSFLRLHITADGTLTIYPIGVRRSARKWAANPDGAPHEPWVVPAGRLRPHLIEEPIVLTAEAPLPAR</sequence>
<dbReference type="Gene3D" id="3.60.21.10">
    <property type="match status" value="1"/>
</dbReference>
<dbReference type="RefSeq" id="WP_189331426.1">
    <property type="nucleotide sequence ID" value="NZ_AP023356.1"/>
</dbReference>
<proteinExistence type="predicted"/>
<feature type="transmembrane region" description="Helical" evidence="1">
    <location>
        <begin position="397"/>
        <end position="418"/>
    </location>
</feature>
<evidence type="ECO:0000313" key="2">
    <source>
        <dbReference type="EMBL" id="BCJ47039.1"/>
    </source>
</evidence>
<keyword evidence="1" id="KW-1133">Transmembrane helix</keyword>
<keyword evidence="1" id="KW-0472">Membrane</keyword>
<evidence type="ECO:0000256" key="1">
    <source>
        <dbReference type="SAM" id="Phobius"/>
    </source>
</evidence>
<organism evidence="2 3">
    <name type="scientific">Actinoplanes ianthinogenes</name>
    <dbReference type="NCBI Taxonomy" id="122358"/>
    <lineage>
        <taxon>Bacteria</taxon>
        <taxon>Bacillati</taxon>
        <taxon>Actinomycetota</taxon>
        <taxon>Actinomycetes</taxon>
        <taxon>Micromonosporales</taxon>
        <taxon>Micromonosporaceae</taxon>
        <taxon>Actinoplanes</taxon>
    </lineage>
</organism>
<reference evidence="2 3" key="1">
    <citation type="submission" date="2020-08" db="EMBL/GenBank/DDBJ databases">
        <title>Whole genome shotgun sequence of Actinoplanes ianthinogenes NBRC 13996.</title>
        <authorList>
            <person name="Komaki H."/>
            <person name="Tamura T."/>
        </authorList>
    </citation>
    <scope>NUCLEOTIDE SEQUENCE [LARGE SCALE GENOMIC DNA]</scope>
    <source>
        <strain evidence="2 3">NBRC 13996</strain>
    </source>
</reference>
<gene>
    <name evidence="2" type="ORF">Aiant_76960</name>
</gene>
<dbReference type="EMBL" id="AP023356">
    <property type="protein sequence ID" value="BCJ47039.1"/>
    <property type="molecule type" value="Genomic_DNA"/>
</dbReference>
<evidence type="ECO:0008006" key="4">
    <source>
        <dbReference type="Google" id="ProtNLM"/>
    </source>
</evidence>
<keyword evidence="3" id="KW-1185">Reference proteome</keyword>
<evidence type="ECO:0000313" key="3">
    <source>
        <dbReference type="Proteomes" id="UP000676967"/>
    </source>
</evidence>
<protein>
    <recommendedName>
        <fullName evidence="4">Metallophosphoesterase</fullName>
    </recommendedName>
</protein>
<feature type="transmembrane region" description="Helical" evidence="1">
    <location>
        <begin position="366"/>
        <end position="385"/>
    </location>
</feature>
<dbReference type="PANTHER" id="PTHR34211:SF3">
    <property type="entry name" value="CALCINEURIN-LIKE METALLO-PHOSPHOESTERASE SUPERFAMILY PROTEIN"/>
    <property type="match status" value="1"/>
</dbReference>
<feature type="transmembrane region" description="Helical" evidence="1">
    <location>
        <begin position="430"/>
        <end position="451"/>
    </location>
</feature>